<evidence type="ECO:0000256" key="1">
    <source>
        <dbReference type="ARBA" id="ARBA00004141"/>
    </source>
</evidence>
<comment type="caution">
    <text evidence="7">The sequence shown here is derived from an EMBL/GenBank/DDBJ whole genome shotgun (WGS) entry which is preliminary data.</text>
</comment>
<dbReference type="GO" id="GO:0005743">
    <property type="term" value="C:mitochondrial inner membrane"/>
    <property type="evidence" value="ECO:0007669"/>
    <property type="project" value="TreeGrafter"/>
</dbReference>
<comment type="subcellular location">
    <subcellularLocation>
        <location evidence="1">Membrane</location>
        <topology evidence="1">Multi-pass membrane protein</topology>
    </subcellularLocation>
</comment>
<dbReference type="AlphaFoldDB" id="A0AAW2NGV2"/>
<evidence type="ECO:0000256" key="4">
    <source>
        <dbReference type="ARBA" id="ARBA00022989"/>
    </source>
</evidence>
<gene>
    <name evidence="7" type="ORF">Scaly_1838200</name>
</gene>
<protein>
    <submittedName>
        <fullName evidence="7">ALBINO3-like protein 3, mitochondrial</fullName>
    </submittedName>
</protein>
<dbReference type="GO" id="GO:0032977">
    <property type="term" value="F:membrane insertase activity"/>
    <property type="evidence" value="ECO:0007669"/>
    <property type="project" value="InterPro"/>
</dbReference>
<evidence type="ECO:0000313" key="7">
    <source>
        <dbReference type="EMBL" id="KAL0341756.1"/>
    </source>
</evidence>
<comment type="similarity">
    <text evidence="2">Belongs to the OXA1/ALB3/YidC (TC 2.A.9.2) family.</text>
</comment>
<keyword evidence="5 6" id="KW-0472">Membrane</keyword>
<dbReference type="PANTHER" id="PTHR12428">
    <property type="entry name" value="OXA1"/>
    <property type="match status" value="1"/>
</dbReference>
<dbReference type="Gene3D" id="1.25.40.10">
    <property type="entry name" value="Tetratricopeptide repeat domain"/>
    <property type="match status" value="1"/>
</dbReference>
<feature type="transmembrane region" description="Helical" evidence="6">
    <location>
        <begin position="216"/>
        <end position="239"/>
    </location>
</feature>
<evidence type="ECO:0000256" key="5">
    <source>
        <dbReference type="ARBA" id="ARBA00023136"/>
    </source>
</evidence>
<name>A0AAW2NGV2_9LAMI</name>
<reference evidence="7" key="1">
    <citation type="submission" date="2020-06" db="EMBL/GenBank/DDBJ databases">
        <authorList>
            <person name="Li T."/>
            <person name="Hu X."/>
            <person name="Zhang T."/>
            <person name="Song X."/>
            <person name="Zhang H."/>
            <person name="Dai N."/>
            <person name="Sheng W."/>
            <person name="Hou X."/>
            <person name="Wei L."/>
        </authorList>
    </citation>
    <scope>NUCLEOTIDE SEQUENCE</scope>
    <source>
        <strain evidence="7">KEN8</strain>
        <tissue evidence="7">Leaf</tissue>
    </source>
</reference>
<sequence length="589" mass="65918">MRLLTSKILRRSRLSPPLSQFFCNYSSSSSYSHSLFGSSIQHHHDHNRPLSYFPRCSSALLSPPRHHCFSFSRRFSSQPNLSESDDPFLPVQALISLLDAYHDATAFPWWIVISSSTVAMRLALFPLVVLQLKKLKRIGEVLPKLPPPFPPPLSGRSFRDQIALFWKEKKAAGCPSVFWFVSSFAFQVPCFFLWIMSIRRMSLDHHPGFDSGGILWFQDLTGCPHGVLGPIVPLIIAGLHFTNVQSLFFTNLWLIISLISIIVSVPNEKATLDTRSIFSKIIIATRTGFLRIINKDVQDLSATADTAYFDCYIQCSPGMLSILAYKWFFESDTGRCSHSVLYIEVTVHSLLCLRNPNVLEFLGLPVKQDPVVAPTNKEKGSSDVADICILTKQGEVSAKSLSPAELVAYSIKILTDGHRDTAIRLLRLALEKDPDHARALLIMGQTLLQNKQFAEAAESLESAISKLLVAGHPTEVEKIDLLILSSQWAGIANIRQGKMEEGLLHLERIAQLEEPEGAKIKAHYYDGLFMLSRSNLASSALLNVDRKAEALKYLQMCAAYDPAYNAYFEFLETDSTDFASDLASSRRDF</sequence>
<evidence type="ECO:0000256" key="2">
    <source>
        <dbReference type="ARBA" id="ARBA00010583"/>
    </source>
</evidence>
<keyword evidence="4 6" id="KW-1133">Transmembrane helix</keyword>
<dbReference type="SUPFAM" id="SSF48452">
    <property type="entry name" value="TPR-like"/>
    <property type="match status" value="1"/>
</dbReference>
<reference evidence="7" key="2">
    <citation type="journal article" date="2024" name="Plant">
        <title>Genomic evolution and insights into agronomic trait innovations of Sesamum species.</title>
        <authorList>
            <person name="Miao H."/>
            <person name="Wang L."/>
            <person name="Qu L."/>
            <person name="Liu H."/>
            <person name="Sun Y."/>
            <person name="Le M."/>
            <person name="Wang Q."/>
            <person name="Wei S."/>
            <person name="Zheng Y."/>
            <person name="Lin W."/>
            <person name="Duan Y."/>
            <person name="Cao H."/>
            <person name="Xiong S."/>
            <person name="Wang X."/>
            <person name="Wei L."/>
            <person name="Li C."/>
            <person name="Ma Q."/>
            <person name="Ju M."/>
            <person name="Zhao R."/>
            <person name="Li G."/>
            <person name="Mu C."/>
            <person name="Tian Q."/>
            <person name="Mei H."/>
            <person name="Zhang T."/>
            <person name="Gao T."/>
            <person name="Zhang H."/>
        </authorList>
    </citation>
    <scope>NUCLEOTIDE SEQUENCE</scope>
    <source>
        <strain evidence="7">KEN8</strain>
    </source>
</reference>
<keyword evidence="3 6" id="KW-0812">Transmembrane</keyword>
<dbReference type="EMBL" id="JACGWM010000011">
    <property type="protein sequence ID" value="KAL0341756.1"/>
    <property type="molecule type" value="Genomic_DNA"/>
</dbReference>
<dbReference type="InterPro" id="IPR011990">
    <property type="entry name" value="TPR-like_helical_dom_sf"/>
</dbReference>
<evidence type="ECO:0000256" key="6">
    <source>
        <dbReference type="SAM" id="Phobius"/>
    </source>
</evidence>
<dbReference type="GO" id="GO:0032979">
    <property type="term" value="P:protein insertion into mitochondrial inner membrane from matrix"/>
    <property type="evidence" value="ECO:0007669"/>
    <property type="project" value="TreeGrafter"/>
</dbReference>
<dbReference type="Pfam" id="PF14559">
    <property type="entry name" value="TPR_19"/>
    <property type="match status" value="1"/>
</dbReference>
<feature type="transmembrane region" description="Helical" evidence="6">
    <location>
        <begin position="246"/>
        <end position="265"/>
    </location>
</feature>
<organism evidence="7">
    <name type="scientific">Sesamum calycinum</name>
    <dbReference type="NCBI Taxonomy" id="2727403"/>
    <lineage>
        <taxon>Eukaryota</taxon>
        <taxon>Viridiplantae</taxon>
        <taxon>Streptophyta</taxon>
        <taxon>Embryophyta</taxon>
        <taxon>Tracheophyta</taxon>
        <taxon>Spermatophyta</taxon>
        <taxon>Magnoliopsida</taxon>
        <taxon>eudicotyledons</taxon>
        <taxon>Gunneridae</taxon>
        <taxon>Pentapetalae</taxon>
        <taxon>asterids</taxon>
        <taxon>lamiids</taxon>
        <taxon>Lamiales</taxon>
        <taxon>Pedaliaceae</taxon>
        <taxon>Sesamum</taxon>
    </lineage>
</organism>
<feature type="transmembrane region" description="Helical" evidence="6">
    <location>
        <begin position="107"/>
        <end position="130"/>
    </location>
</feature>
<dbReference type="InterPro" id="IPR001708">
    <property type="entry name" value="YidC/ALB3/OXA1/COX18"/>
</dbReference>
<dbReference type="PANTHER" id="PTHR12428:SF65">
    <property type="entry name" value="CYTOCHROME C OXIDASE ASSEMBLY PROTEIN COX18, MITOCHONDRIAL"/>
    <property type="match status" value="1"/>
</dbReference>
<proteinExistence type="inferred from homology"/>
<accession>A0AAW2NGV2</accession>
<feature type="transmembrane region" description="Helical" evidence="6">
    <location>
        <begin position="177"/>
        <end position="196"/>
    </location>
</feature>
<evidence type="ECO:0000256" key="3">
    <source>
        <dbReference type="ARBA" id="ARBA00022692"/>
    </source>
</evidence>